<name>A0ABS3YC60_9BACT</name>
<comment type="caution">
    <text evidence="2">The sequence shown here is derived from an EMBL/GenBank/DDBJ whole genome shotgun (WGS) entry which is preliminary data.</text>
</comment>
<dbReference type="RefSeq" id="WP_209145269.1">
    <property type="nucleotide sequence ID" value="NZ_JAGHKP010000002.1"/>
</dbReference>
<dbReference type="SUPFAM" id="SSF82153">
    <property type="entry name" value="FAS1 domain"/>
    <property type="match status" value="1"/>
</dbReference>
<dbReference type="Proteomes" id="UP000679126">
    <property type="component" value="Unassembled WGS sequence"/>
</dbReference>
<dbReference type="InterPro" id="IPR000782">
    <property type="entry name" value="FAS1_domain"/>
</dbReference>
<dbReference type="EMBL" id="JAGHKP010000002">
    <property type="protein sequence ID" value="MBO9152272.1"/>
    <property type="molecule type" value="Genomic_DNA"/>
</dbReference>
<accession>A0ABS3YC60</accession>
<proteinExistence type="predicted"/>
<dbReference type="Gene3D" id="2.30.180.10">
    <property type="entry name" value="FAS1 domain"/>
    <property type="match status" value="1"/>
</dbReference>
<protein>
    <recommendedName>
        <fullName evidence="1">FAS1 domain-containing protein</fullName>
    </recommendedName>
</protein>
<dbReference type="PROSITE" id="PS51257">
    <property type="entry name" value="PROKAR_LIPOPROTEIN"/>
    <property type="match status" value="1"/>
</dbReference>
<gene>
    <name evidence="2" type="ORF">J7I43_08625</name>
</gene>
<evidence type="ECO:0000313" key="2">
    <source>
        <dbReference type="EMBL" id="MBO9152272.1"/>
    </source>
</evidence>
<feature type="domain" description="FAS1" evidence="1">
    <location>
        <begin position="120"/>
        <end position="221"/>
    </location>
</feature>
<organism evidence="2 3">
    <name type="scientific">Chitinophaga chungangae</name>
    <dbReference type="NCBI Taxonomy" id="2821488"/>
    <lineage>
        <taxon>Bacteria</taxon>
        <taxon>Pseudomonadati</taxon>
        <taxon>Bacteroidota</taxon>
        <taxon>Chitinophagia</taxon>
        <taxon>Chitinophagales</taxon>
        <taxon>Chitinophagaceae</taxon>
        <taxon>Chitinophaga</taxon>
    </lineage>
</organism>
<dbReference type="InterPro" id="IPR036378">
    <property type="entry name" value="FAS1_dom_sf"/>
</dbReference>
<evidence type="ECO:0000313" key="3">
    <source>
        <dbReference type="Proteomes" id="UP000679126"/>
    </source>
</evidence>
<dbReference type="Pfam" id="PF02469">
    <property type="entry name" value="Fasciclin"/>
    <property type="match status" value="1"/>
</dbReference>
<evidence type="ECO:0000259" key="1">
    <source>
        <dbReference type="Pfam" id="PF02469"/>
    </source>
</evidence>
<sequence>MKNIRQYIFPVLLCGVAFSACKKLPLQPKFEYEQSFYDNKLNMTAMEFMQSRPELFSSMLEAIDYVDSDPAYKDIKPLYSAEGYTYLLLHNTALSNLEDANSFFSKNTFPNPDPTLPPIKGSSWTQYDKKVVADLLRYHILKGRQDYTNLNSTPRWVDTYLTSETNPRAKIYIYMQATREGYIFFNNYLVFPDAAYKEVRPRTPDLQATNGPIQVMNRYLVQPTQEQFDNNK</sequence>
<keyword evidence="3" id="KW-1185">Reference proteome</keyword>
<reference evidence="3" key="1">
    <citation type="submission" date="2021-03" db="EMBL/GenBank/DDBJ databases">
        <title>Assistant Professor.</title>
        <authorList>
            <person name="Huq M.A."/>
        </authorList>
    </citation>
    <scope>NUCLEOTIDE SEQUENCE [LARGE SCALE GENOMIC DNA]</scope>
    <source>
        <strain evidence="3">MAH-28</strain>
    </source>
</reference>